<evidence type="ECO:0000256" key="2">
    <source>
        <dbReference type="SAM" id="SignalP"/>
    </source>
</evidence>
<proteinExistence type="predicted"/>
<protein>
    <submittedName>
        <fullName evidence="3">Uncharacterized protein</fullName>
    </submittedName>
</protein>
<evidence type="ECO:0000256" key="1">
    <source>
        <dbReference type="SAM" id="MobiDB-lite"/>
    </source>
</evidence>
<name>A0A9N9QMC2_9CUCU</name>
<feature type="region of interest" description="Disordered" evidence="1">
    <location>
        <begin position="567"/>
        <end position="590"/>
    </location>
</feature>
<feature type="signal peptide" evidence="2">
    <location>
        <begin position="1"/>
        <end position="18"/>
    </location>
</feature>
<evidence type="ECO:0000313" key="3">
    <source>
        <dbReference type="EMBL" id="CAG9763592.1"/>
    </source>
</evidence>
<keyword evidence="4" id="KW-1185">Reference proteome</keyword>
<evidence type="ECO:0000313" key="4">
    <source>
        <dbReference type="Proteomes" id="UP001152799"/>
    </source>
</evidence>
<reference evidence="3" key="1">
    <citation type="submission" date="2022-01" db="EMBL/GenBank/DDBJ databases">
        <authorList>
            <person name="King R."/>
        </authorList>
    </citation>
    <scope>NUCLEOTIDE SEQUENCE</scope>
</reference>
<gene>
    <name evidence="3" type="ORF">CEUTPL_LOCUS4250</name>
</gene>
<dbReference type="AlphaFoldDB" id="A0A9N9QMC2"/>
<organism evidence="3 4">
    <name type="scientific">Ceutorhynchus assimilis</name>
    <name type="common">cabbage seed weevil</name>
    <dbReference type="NCBI Taxonomy" id="467358"/>
    <lineage>
        <taxon>Eukaryota</taxon>
        <taxon>Metazoa</taxon>
        <taxon>Ecdysozoa</taxon>
        <taxon>Arthropoda</taxon>
        <taxon>Hexapoda</taxon>
        <taxon>Insecta</taxon>
        <taxon>Pterygota</taxon>
        <taxon>Neoptera</taxon>
        <taxon>Endopterygota</taxon>
        <taxon>Coleoptera</taxon>
        <taxon>Polyphaga</taxon>
        <taxon>Cucujiformia</taxon>
        <taxon>Curculionidae</taxon>
        <taxon>Ceutorhynchinae</taxon>
        <taxon>Ceutorhynchus</taxon>
    </lineage>
</organism>
<feature type="chain" id="PRO_5040256079" evidence="2">
    <location>
        <begin position="19"/>
        <end position="656"/>
    </location>
</feature>
<dbReference type="Pfam" id="PF24664">
    <property type="entry name" value="Monjiviricetes_fusion"/>
    <property type="match status" value="1"/>
</dbReference>
<dbReference type="OrthoDB" id="6765476at2759"/>
<dbReference type="Proteomes" id="UP001152799">
    <property type="component" value="Chromosome 14"/>
</dbReference>
<dbReference type="EMBL" id="OU892290">
    <property type="protein sequence ID" value="CAG9763592.1"/>
    <property type="molecule type" value="Genomic_DNA"/>
</dbReference>
<keyword evidence="2" id="KW-0732">Signal</keyword>
<accession>A0A9N9QMC2</accession>
<sequence length="656" mass="74237">MTTMKVLSLWTQIVCVTALVAYDCQNPLTNITVISLRGIKPCPDPETGYHTEESYVQIIERKRFEFAQVRSCLVEVVRLISSCGMFSHQSNVEGGLLTYVHELSRDECVLVHAYGQFKGFEGHIIGRLVPNSRVSTSLVLAGKLDDHGKCAGAVYHEDGKSWENVVVQADIKVTSQDYYTKVSLETNEIHLRNGVGCPYIEGNCQDSVNGVSSWEINRLKDCYQYNIVYEGDATKVREKDTNKQALSFIVVEAHENIFAVQLVQKEKLCGEEVWQSEHPRLIVLIKQVATQVTVFSQLTKSSDADLITYVNTKFLYVEQSCKRGINSMFAQTVYRRCLLYRKILENRLILMALSPNAVAPLVKNTSGYVAKVAGKVVYLIKCVEITVELRRESHCYEELPVTAYNKSYFMTPITRILQQHGEQTECNALIPSLYNLDNQWVRFDPSPSTGIIPRELEVDAEENYPFMSIKDLGAGGIYTDSEIRRAQNEMIFGLGRNVLNNIIIRKMAGQTVQSQGFSSLNLFDKELENLANSTIQKLYGYFTIIGEWTSGFIGAISIGCVFEQPQPSTSKSELPVPPPPHVKPLPVKSPATKKYKFKETEETSNLSNSELQRLVLFEQLELIRIQKEREKLLLEKIQNEKGNNVEESNNLLYRNL</sequence>